<dbReference type="GO" id="GO:0003676">
    <property type="term" value="F:nucleic acid binding"/>
    <property type="evidence" value="ECO:0007669"/>
    <property type="project" value="InterPro"/>
</dbReference>
<organism evidence="3 4">
    <name type="scientific">Cymbomonas tetramitiformis</name>
    <dbReference type="NCBI Taxonomy" id="36881"/>
    <lineage>
        <taxon>Eukaryota</taxon>
        <taxon>Viridiplantae</taxon>
        <taxon>Chlorophyta</taxon>
        <taxon>Pyramimonadophyceae</taxon>
        <taxon>Pyramimonadales</taxon>
        <taxon>Pyramimonadaceae</taxon>
        <taxon>Cymbomonas</taxon>
    </lineage>
</organism>
<evidence type="ECO:0000313" key="4">
    <source>
        <dbReference type="Proteomes" id="UP001190700"/>
    </source>
</evidence>
<dbReference type="AlphaFoldDB" id="A0AAE0GHI6"/>
<dbReference type="PROSITE" id="PS00028">
    <property type="entry name" value="ZINC_FINGER_C2H2_1"/>
    <property type="match status" value="1"/>
</dbReference>
<feature type="domain" description="G-patch" evidence="2">
    <location>
        <begin position="74"/>
        <end position="121"/>
    </location>
</feature>
<dbReference type="PROSITE" id="PS50174">
    <property type="entry name" value="G_PATCH"/>
    <property type="match status" value="1"/>
</dbReference>
<accession>A0AAE0GHI6</accession>
<feature type="region of interest" description="Disordered" evidence="1">
    <location>
        <begin position="236"/>
        <end position="267"/>
    </location>
</feature>
<proteinExistence type="predicted"/>
<dbReference type="Proteomes" id="UP001190700">
    <property type="component" value="Unassembled WGS sequence"/>
</dbReference>
<gene>
    <name evidence="3" type="ORF">CYMTET_13877</name>
</gene>
<dbReference type="PANTHER" id="PTHR47251:SF1">
    <property type="entry name" value="FINGER DOMAIN PROTEIN, PUTATIVE (AFU_ORTHOLOGUE AFUA_3G04180)-RELATED"/>
    <property type="match status" value="1"/>
</dbReference>
<dbReference type="SMART" id="SM00443">
    <property type="entry name" value="G_patch"/>
    <property type="match status" value="1"/>
</dbReference>
<feature type="compositionally biased region" description="Polar residues" evidence="1">
    <location>
        <begin position="246"/>
        <end position="257"/>
    </location>
</feature>
<dbReference type="InterPro" id="IPR000467">
    <property type="entry name" value="G_patch_dom"/>
</dbReference>
<dbReference type="PANTHER" id="PTHR47251">
    <property type="entry name" value="FINGER DOMAIN PROTEIN, PUTATIVE (AFU_ORTHOLOGUE AFUA_3G04180)-RELATED"/>
    <property type="match status" value="1"/>
</dbReference>
<reference evidence="3 4" key="1">
    <citation type="journal article" date="2015" name="Genome Biol. Evol.">
        <title>Comparative Genomics of a Bacterivorous Green Alga Reveals Evolutionary Causalities and Consequences of Phago-Mixotrophic Mode of Nutrition.</title>
        <authorList>
            <person name="Burns J.A."/>
            <person name="Paasch A."/>
            <person name="Narechania A."/>
            <person name="Kim E."/>
        </authorList>
    </citation>
    <scope>NUCLEOTIDE SEQUENCE [LARGE SCALE GENOMIC DNA]</scope>
    <source>
        <strain evidence="3 4">PLY_AMNH</strain>
    </source>
</reference>
<evidence type="ECO:0000259" key="2">
    <source>
        <dbReference type="PROSITE" id="PS50174"/>
    </source>
</evidence>
<evidence type="ECO:0000313" key="3">
    <source>
        <dbReference type="EMBL" id="KAK3278167.1"/>
    </source>
</evidence>
<name>A0AAE0GHI6_9CHLO</name>
<protein>
    <recommendedName>
        <fullName evidence="2">G-patch domain-containing protein</fullName>
    </recommendedName>
</protein>
<dbReference type="Pfam" id="PF01585">
    <property type="entry name" value="G-patch"/>
    <property type="match status" value="1"/>
</dbReference>
<dbReference type="InterPro" id="IPR013087">
    <property type="entry name" value="Znf_C2H2_type"/>
</dbReference>
<evidence type="ECO:0000256" key="1">
    <source>
        <dbReference type="SAM" id="MobiDB-lite"/>
    </source>
</evidence>
<dbReference type="EMBL" id="LGRX02005587">
    <property type="protein sequence ID" value="KAK3278167.1"/>
    <property type="molecule type" value="Genomic_DNA"/>
</dbReference>
<keyword evidence="4" id="KW-1185">Reference proteome</keyword>
<comment type="caution">
    <text evidence="3">The sequence shown here is derived from an EMBL/GenBank/DDBJ whole genome shotgun (WGS) entry which is preliminary data.</text>
</comment>
<sequence>MASPADFMDVYDPRLVRTSEKVTDAQEARERAYEESLREDLATEWCLPQSFANPDQTLRIDGLEQASIDKSIPSSNKGYEMMMRMGWKGGGLGPNGKGIEEPVRGGADRWDKGGGIGKQEELEWYTDENNIERRKMASEVVETETEKEKREVLLEKETKIQESVIEIISVFKCELCNKQYKTVLEHAQHLDSYDHHHKKRLMEMKASFKEKREDILERERKRNEKEMAKFNLAFQQAQQNQAGSQPTAGSLPPQSASEKAAAALPSEENRQAIKIGFGGLGQKAAGKKAKVGLGVKKKPQLAAFQLDDEEEG</sequence>
<feature type="compositionally biased region" description="Low complexity" evidence="1">
    <location>
        <begin position="236"/>
        <end position="245"/>
    </location>
</feature>